<protein>
    <submittedName>
        <fullName evidence="9">Type II secretory pathway component PulF</fullName>
    </submittedName>
</protein>
<feature type="domain" description="Type II secretion system protein GspF" evidence="8">
    <location>
        <begin position="270"/>
        <end position="392"/>
    </location>
</feature>
<dbReference type="RefSeq" id="WP_183967094.1">
    <property type="nucleotide sequence ID" value="NZ_BAABEW010000002.1"/>
</dbReference>
<feature type="domain" description="Type II secretion system protein GspF" evidence="8">
    <location>
        <begin position="68"/>
        <end position="190"/>
    </location>
</feature>
<feature type="transmembrane region" description="Helical" evidence="7">
    <location>
        <begin position="373"/>
        <end position="394"/>
    </location>
</feature>
<feature type="transmembrane region" description="Helical" evidence="7">
    <location>
        <begin position="213"/>
        <end position="239"/>
    </location>
</feature>
<dbReference type="PANTHER" id="PTHR30012">
    <property type="entry name" value="GENERAL SECRETION PATHWAY PROTEIN"/>
    <property type="match status" value="1"/>
</dbReference>
<keyword evidence="4 7" id="KW-0812">Transmembrane</keyword>
<comment type="subcellular location">
    <subcellularLocation>
        <location evidence="1">Cell membrane</location>
        <topology evidence="1">Multi-pass membrane protein</topology>
    </subcellularLocation>
</comment>
<evidence type="ECO:0000313" key="10">
    <source>
        <dbReference type="Proteomes" id="UP000532440"/>
    </source>
</evidence>
<dbReference type="PRINTS" id="PR00812">
    <property type="entry name" value="BCTERIALGSPF"/>
</dbReference>
<dbReference type="EMBL" id="JACHGB010000004">
    <property type="protein sequence ID" value="MBB5272059.1"/>
    <property type="molecule type" value="Genomic_DNA"/>
</dbReference>
<reference evidence="9 10" key="1">
    <citation type="submission" date="2020-08" db="EMBL/GenBank/DDBJ databases">
        <title>Genomic Encyclopedia of Type Strains, Phase IV (KMG-IV): sequencing the most valuable type-strain genomes for metagenomic binning, comparative biology and taxonomic classification.</title>
        <authorList>
            <person name="Goeker M."/>
        </authorList>
    </citation>
    <scope>NUCLEOTIDE SEQUENCE [LARGE SCALE GENOMIC DNA]</scope>
    <source>
        <strain evidence="9 10">DSM 29781</strain>
    </source>
</reference>
<keyword evidence="6 7" id="KW-0472">Membrane</keyword>
<evidence type="ECO:0000259" key="8">
    <source>
        <dbReference type="Pfam" id="PF00482"/>
    </source>
</evidence>
<evidence type="ECO:0000256" key="4">
    <source>
        <dbReference type="ARBA" id="ARBA00022692"/>
    </source>
</evidence>
<gene>
    <name evidence="9" type="ORF">HNQ70_002073</name>
</gene>
<dbReference type="InterPro" id="IPR018076">
    <property type="entry name" value="T2SS_GspF_dom"/>
</dbReference>
<evidence type="ECO:0000256" key="6">
    <source>
        <dbReference type="ARBA" id="ARBA00023136"/>
    </source>
</evidence>
<evidence type="ECO:0000256" key="2">
    <source>
        <dbReference type="ARBA" id="ARBA00005745"/>
    </source>
</evidence>
<evidence type="ECO:0000256" key="3">
    <source>
        <dbReference type="ARBA" id="ARBA00022475"/>
    </source>
</evidence>
<evidence type="ECO:0000256" key="5">
    <source>
        <dbReference type="ARBA" id="ARBA00022989"/>
    </source>
</evidence>
<dbReference type="InterPro" id="IPR003004">
    <property type="entry name" value="GspF/PilC"/>
</dbReference>
<comment type="similarity">
    <text evidence="2">Belongs to the GSP F family.</text>
</comment>
<dbReference type="Proteomes" id="UP000532440">
    <property type="component" value="Unassembled WGS sequence"/>
</dbReference>
<keyword evidence="3" id="KW-1003">Cell membrane</keyword>
<evidence type="ECO:0000313" key="9">
    <source>
        <dbReference type="EMBL" id="MBB5272059.1"/>
    </source>
</evidence>
<sequence length="406" mass="44002">MPIYFYQTLGADGTLRRGTGQFSGLDDLLSEVEARGDVLYRVGATPAPLDGLLRLQPRHLSLPAVVEFCHFVSEYLASGATLQGALEDLAAASRFSSLKQRVRVIRRSITAGHSLSEAMTEAGGFRPFVVSMVAAGEQSGTLARVLRACADHLEQTLALRRSVRRGAIYPVAVLLVLGVALGFWISVVVPNIGQLFRVANMPVPELTQDVVDATAWIQANGALLLWLPALLPVLWFAALRWQPMRRAVDGVRWRVPLVAPLLRTTTLSFFFLNLSAMYGAGLTLSRALELLERDVQNHAFGRRLASIREAVAAGSPLAAAMSSQKIFDPLPVHLVRLGESTGQLEPQLARLAAHYAAKARARIEVIVKLAEPAILLVVGAVFALLVAALVLPVYDIVNQVGGMRLW</sequence>
<proteinExistence type="inferred from homology"/>
<dbReference type="GO" id="GO:0005886">
    <property type="term" value="C:plasma membrane"/>
    <property type="evidence" value="ECO:0007669"/>
    <property type="project" value="UniProtKB-SubCell"/>
</dbReference>
<dbReference type="AlphaFoldDB" id="A0A7W8HHC9"/>
<accession>A0A7W8HHC9</accession>
<dbReference type="PANTHER" id="PTHR30012:SF0">
    <property type="entry name" value="TYPE II SECRETION SYSTEM PROTEIN F-RELATED"/>
    <property type="match status" value="1"/>
</dbReference>
<dbReference type="InterPro" id="IPR042094">
    <property type="entry name" value="T2SS_GspF_sf"/>
</dbReference>
<organism evidence="9 10">
    <name type="scientific">Quisquiliibacterium transsilvanicum</name>
    <dbReference type="NCBI Taxonomy" id="1549638"/>
    <lineage>
        <taxon>Bacteria</taxon>
        <taxon>Pseudomonadati</taxon>
        <taxon>Pseudomonadota</taxon>
        <taxon>Betaproteobacteria</taxon>
        <taxon>Burkholderiales</taxon>
        <taxon>Burkholderiaceae</taxon>
        <taxon>Quisquiliibacterium</taxon>
    </lineage>
</organism>
<name>A0A7W8HHC9_9BURK</name>
<feature type="transmembrane region" description="Helical" evidence="7">
    <location>
        <begin position="260"/>
        <end position="280"/>
    </location>
</feature>
<dbReference type="Gene3D" id="1.20.81.30">
    <property type="entry name" value="Type II secretion system (T2SS), domain F"/>
    <property type="match status" value="2"/>
</dbReference>
<comment type="caution">
    <text evidence="9">The sequence shown here is derived from an EMBL/GenBank/DDBJ whole genome shotgun (WGS) entry which is preliminary data.</text>
</comment>
<keyword evidence="5 7" id="KW-1133">Transmembrane helix</keyword>
<evidence type="ECO:0000256" key="1">
    <source>
        <dbReference type="ARBA" id="ARBA00004651"/>
    </source>
</evidence>
<dbReference type="Pfam" id="PF00482">
    <property type="entry name" value="T2SSF"/>
    <property type="match status" value="2"/>
</dbReference>
<evidence type="ECO:0000256" key="7">
    <source>
        <dbReference type="SAM" id="Phobius"/>
    </source>
</evidence>
<keyword evidence="10" id="KW-1185">Reference proteome</keyword>
<feature type="transmembrane region" description="Helical" evidence="7">
    <location>
        <begin position="167"/>
        <end position="193"/>
    </location>
</feature>